<comment type="caution">
    <text evidence="1">The sequence shown here is derived from an EMBL/GenBank/DDBJ whole genome shotgun (WGS) entry which is preliminary data.</text>
</comment>
<dbReference type="Gene3D" id="3.40.50.300">
    <property type="entry name" value="P-loop containing nucleotide triphosphate hydrolases"/>
    <property type="match status" value="1"/>
</dbReference>
<dbReference type="RefSeq" id="WP_367408359.1">
    <property type="nucleotide sequence ID" value="NZ_JARNBH010000042.1"/>
</dbReference>
<name>A0AAW9NMK6_9BACI</name>
<sequence>MLDLESLMGDFIEMADNNKVTKGLWREEPVDCLTFFRDFMGENPYPGKQTELLETVDSLIKWKFQQDELCPEDLRTVTELVVMFGKGSGKDFLASGIMAYLIYVICCLNDPQKFFDFGQDENIDLINVAINAYQANNVFFKKLKARFNNCKWFTRTGMEPKQPNEFQVLKSQIRFYKNITAHSAHSEADSFEGYNPISVTFDEIAGFEYEAAEDAYATFRSSALSRYNDKILLIFISFPRSEDDYMFKKYNESFTDPEVHSLMGKSWEINPKIRRSSLDKDYERDPEGSKMKYECIPPKYREGLFSFPEKIDEVIQVGRASQCPNLIVNNTIQTRTLSSGEERHFIGLEVHNLVLDPQFTYYLGGDAGIESDSFVISLFHAEPTLMHFVEDGEAVERYVNKPVEDLLLQWKPSKADRLPVDLMNVAEVIEKIVQQVHVKKALFDKFNSADVVQRLMAYGVEAEDKNFSNPFQVQIYQNLKGLVYTQNVALLDHAPMDESTMNANEELKNIKLINGNKIDHDKDKAKDFSDARAGAAWICSMDEPEETEHFAEPVIFGARGWVGKVN</sequence>
<dbReference type="EMBL" id="JARNBH010000042">
    <property type="protein sequence ID" value="MEC0276818.1"/>
    <property type="molecule type" value="Genomic_DNA"/>
</dbReference>
<reference evidence="1 2" key="1">
    <citation type="submission" date="2023-03" db="EMBL/GenBank/DDBJ databases">
        <title>Bacillus Genome Sequencing.</title>
        <authorList>
            <person name="Dunlap C."/>
        </authorList>
    </citation>
    <scope>NUCLEOTIDE SEQUENCE [LARGE SCALE GENOMIC DNA]</scope>
    <source>
        <strain evidence="1 2">B-41290</strain>
    </source>
</reference>
<evidence type="ECO:0000313" key="2">
    <source>
        <dbReference type="Proteomes" id="UP001307168"/>
    </source>
</evidence>
<evidence type="ECO:0000313" key="1">
    <source>
        <dbReference type="EMBL" id="MEC0276818.1"/>
    </source>
</evidence>
<keyword evidence="2" id="KW-1185">Reference proteome</keyword>
<dbReference type="Proteomes" id="UP001307168">
    <property type="component" value="Unassembled WGS sequence"/>
</dbReference>
<dbReference type="AlphaFoldDB" id="A0AAW9NMK6"/>
<dbReference type="InterPro" id="IPR027417">
    <property type="entry name" value="P-loop_NTPase"/>
</dbReference>
<accession>A0AAW9NMK6</accession>
<protein>
    <recommendedName>
        <fullName evidence="3">Phage terminase-like protein, large subunit, contains N-terminal HTH domain</fullName>
    </recommendedName>
</protein>
<proteinExistence type="predicted"/>
<evidence type="ECO:0008006" key="3">
    <source>
        <dbReference type="Google" id="ProtNLM"/>
    </source>
</evidence>
<organism evidence="1 2">
    <name type="scientific">Peribacillus castrilensis</name>
    <dbReference type="NCBI Taxonomy" id="2897690"/>
    <lineage>
        <taxon>Bacteria</taxon>
        <taxon>Bacillati</taxon>
        <taxon>Bacillota</taxon>
        <taxon>Bacilli</taxon>
        <taxon>Bacillales</taxon>
        <taxon>Bacillaceae</taxon>
        <taxon>Peribacillus</taxon>
    </lineage>
</organism>
<dbReference type="Gene3D" id="3.30.420.240">
    <property type="match status" value="1"/>
</dbReference>
<gene>
    <name evidence="1" type="ORF">P4706_27905</name>
</gene>